<evidence type="ECO:0000256" key="13">
    <source>
        <dbReference type="SAM" id="MobiDB-lite"/>
    </source>
</evidence>
<dbReference type="SMART" id="SM00387">
    <property type="entry name" value="HATPase_c"/>
    <property type="match status" value="1"/>
</dbReference>
<keyword evidence="8 17" id="KW-0418">Kinase</keyword>
<reference evidence="18 19" key="1">
    <citation type="submission" date="2020-01" db="EMBL/GenBank/DDBJ databases">
        <title>The possibility of degradation of plastic by Microbulbifer hydrolyticus IRE-31.</title>
        <authorList>
            <person name="Liu L."/>
        </authorList>
    </citation>
    <scope>NUCLEOTIDE SEQUENCE [LARGE SCALE GENOMIC DNA]</scope>
    <source>
        <strain evidence="18 19">IRE-31</strain>
    </source>
</reference>
<sequence>MRSIRIFMLVTLLSTIVLVNFVSALQGYRASMAEAQQLFDQQMAATAQLLSAMPVPQKIPVVVDHTGSMAFQVWADEQSLLMRSNNAPQTPVSTFAEGYREINFSGYRWRVFTHHAADLGAWVQVAERIDLRFQLADRVILESVSPILIGIPVAGLLIWLILGRGLSSLRKLAAALQEKRAEDLRPLPIDSPPVELQSVVSSTNALLARLQGSFDRERRFSADAAHELRTPISAIQVHAHNVERELSESSGGERQLAHKPDSLAKLQASVERMSHLVEQMLDLYRTTPDHYPARFESVDIYTLAREIIAENYAGFAAREQQVELRGASATLDGDRFALSILLKNLLRNANKYSPEGGRIEVSVRPLNDAVELRVEDSGPGIAEEEYARVFERFYRIGGDRHTSTVEGCGLGLSIVQHIAQLHHADIKLGTSHFGHGLSVQVRFPRRGPNREQATDESIAQGETNHA</sequence>
<dbReference type="Gene3D" id="1.10.287.130">
    <property type="match status" value="1"/>
</dbReference>
<feature type="region of interest" description="Disordered" evidence="13">
    <location>
        <begin position="444"/>
        <end position="466"/>
    </location>
</feature>
<dbReference type="PRINTS" id="PR00344">
    <property type="entry name" value="BCTRLSENSOR"/>
</dbReference>
<protein>
    <recommendedName>
        <fullName evidence="3">histidine kinase</fullName>
        <ecNumber evidence="3">2.7.13.3</ecNumber>
    </recommendedName>
</protein>
<dbReference type="InterPro" id="IPR003660">
    <property type="entry name" value="HAMP_dom"/>
</dbReference>
<dbReference type="CDD" id="cd00082">
    <property type="entry name" value="HisKA"/>
    <property type="match status" value="1"/>
</dbReference>
<keyword evidence="9" id="KW-0067">ATP-binding</keyword>
<reference evidence="17 20" key="2">
    <citation type="submission" date="2020-08" db="EMBL/GenBank/DDBJ databases">
        <title>Genomic Encyclopedia of Type Strains, Phase IV (KMG-IV): sequencing the most valuable type-strain genomes for metagenomic binning, comparative biology and taxonomic classification.</title>
        <authorList>
            <person name="Goeker M."/>
        </authorList>
    </citation>
    <scope>NUCLEOTIDE SEQUENCE [LARGE SCALE GENOMIC DNA]</scope>
    <source>
        <strain evidence="17 20">DSM 11525</strain>
    </source>
</reference>
<comment type="catalytic activity">
    <reaction evidence="1">
        <text>ATP + protein L-histidine = ADP + protein N-phospho-L-histidine.</text>
        <dbReference type="EC" id="2.7.13.3"/>
    </reaction>
</comment>
<gene>
    <name evidence="18" type="ORF">GTQ55_15510</name>
    <name evidence="17" type="ORF">HNQ53_002868</name>
</gene>
<evidence type="ECO:0000256" key="14">
    <source>
        <dbReference type="SAM" id="Phobius"/>
    </source>
</evidence>
<dbReference type="InterPro" id="IPR050428">
    <property type="entry name" value="TCS_sensor_his_kinase"/>
</dbReference>
<dbReference type="EMBL" id="JACHHR010000003">
    <property type="protein sequence ID" value="MBB5212643.1"/>
    <property type="molecule type" value="Genomic_DNA"/>
</dbReference>
<evidence type="ECO:0000256" key="9">
    <source>
        <dbReference type="ARBA" id="ARBA00022840"/>
    </source>
</evidence>
<evidence type="ECO:0000256" key="4">
    <source>
        <dbReference type="ARBA" id="ARBA00022553"/>
    </source>
</evidence>
<organism evidence="17 20">
    <name type="scientific">Microbulbifer hydrolyticus</name>
    <dbReference type="NCBI Taxonomy" id="48074"/>
    <lineage>
        <taxon>Bacteria</taxon>
        <taxon>Pseudomonadati</taxon>
        <taxon>Pseudomonadota</taxon>
        <taxon>Gammaproteobacteria</taxon>
        <taxon>Cellvibrionales</taxon>
        <taxon>Microbulbiferaceae</taxon>
        <taxon>Microbulbifer</taxon>
    </lineage>
</organism>
<feature type="domain" description="HAMP" evidence="16">
    <location>
        <begin position="163"/>
        <end position="215"/>
    </location>
</feature>
<dbReference type="Gene3D" id="3.30.565.10">
    <property type="entry name" value="Histidine kinase-like ATPase, C-terminal domain"/>
    <property type="match status" value="1"/>
</dbReference>
<dbReference type="SUPFAM" id="SSF47384">
    <property type="entry name" value="Homodimeric domain of signal transducing histidine kinase"/>
    <property type="match status" value="1"/>
</dbReference>
<feature type="transmembrane region" description="Helical" evidence="14">
    <location>
        <begin position="144"/>
        <end position="162"/>
    </location>
</feature>
<evidence type="ECO:0000256" key="5">
    <source>
        <dbReference type="ARBA" id="ARBA00022679"/>
    </source>
</evidence>
<keyword evidence="11" id="KW-0902">Two-component regulatory system</keyword>
<evidence type="ECO:0000256" key="10">
    <source>
        <dbReference type="ARBA" id="ARBA00022989"/>
    </source>
</evidence>
<evidence type="ECO:0000256" key="11">
    <source>
        <dbReference type="ARBA" id="ARBA00023012"/>
    </source>
</evidence>
<keyword evidence="19" id="KW-1185">Reference proteome</keyword>
<dbReference type="InterPro" id="IPR003594">
    <property type="entry name" value="HATPase_dom"/>
</dbReference>
<evidence type="ECO:0000256" key="7">
    <source>
        <dbReference type="ARBA" id="ARBA00022741"/>
    </source>
</evidence>
<keyword evidence="6 14" id="KW-0812">Transmembrane</keyword>
<dbReference type="InterPro" id="IPR036097">
    <property type="entry name" value="HisK_dim/P_sf"/>
</dbReference>
<dbReference type="GO" id="GO:0000155">
    <property type="term" value="F:phosphorelay sensor kinase activity"/>
    <property type="evidence" value="ECO:0007669"/>
    <property type="project" value="InterPro"/>
</dbReference>
<evidence type="ECO:0000256" key="3">
    <source>
        <dbReference type="ARBA" id="ARBA00012438"/>
    </source>
</evidence>
<dbReference type="EC" id="2.7.13.3" evidence="3"/>
<name>A0A6P1TF31_9GAMM</name>
<evidence type="ECO:0000313" key="20">
    <source>
        <dbReference type="Proteomes" id="UP000563601"/>
    </source>
</evidence>
<dbReference type="OrthoDB" id="9809766at2"/>
<evidence type="ECO:0000256" key="12">
    <source>
        <dbReference type="ARBA" id="ARBA00023136"/>
    </source>
</evidence>
<keyword evidence="5 17" id="KW-0808">Transferase</keyword>
<dbReference type="EMBL" id="CP047491">
    <property type="protein sequence ID" value="QHQ40245.1"/>
    <property type="molecule type" value="Genomic_DNA"/>
</dbReference>
<keyword evidence="4" id="KW-0597">Phosphoprotein</keyword>
<proteinExistence type="predicted"/>
<evidence type="ECO:0000256" key="2">
    <source>
        <dbReference type="ARBA" id="ARBA00004141"/>
    </source>
</evidence>
<dbReference type="PROSITE" id="PS50109">
    <property type="entry name" value="HIS_KIN"/>
    <property type="match status" value="1"/>
</dbReference>
<dbReference type="Pfam" id="PF02518">
    <property type="entry name" value="HATPase_c"/>
    <property type="match status" value="1"/>
</dbReference>
<dbReference type="PROSITE" id="PS50885">
    <property type="entry name" value="HAMP"/>
    <property type="match status" value="1"/>
</dbReference>
<feature type="domain" description="Histidine kinase" evidence="15">
    <location>
        <begin position="223"/>
        <end position="447"/>
    </location>
</feature>
<dbReference type="InterPro" id="IPR004358">
    <property type="entry name" value="Sig_transdc_His_kin-like_C"/>
</dbReference>
<dbReference type="InterPro" id="IPR003661">
    <property type="entry name" value="HisK_dim/P_dom"/>
</dbReference>
<evidence type="ECO:0000313" key="19">
    <source>
        <dbReference type="Proteomes" id="UP000464675"/>
    </source>
</evidence>
<keyword evidence="7" id="KW-0547">Nucleotide-binding</keyword>
<dbReference type="GO" id="GO:0005524">
    <property type="term" value="F:ATP binding"/>
    <property type="evidence" value="ECO:0007669"/>
    <property type="project" value="UniProtKB-KW"/>
</dbReference>
<keyword evidence="10 14" id="KW-1133">Transmembrane helix</keyword>
<evidence type="ECO:0000259" key="16">
    <source>
        <dbReference type="PROSITE" id="PS50885"/>
    </source>
</evidence>
<dbReference type="RefSeq" id="WP_161859543.1">
    <property type="nucleotide sequence ID" value="NZ_CP047491.1"/>
</dbReference>
<evidence type="ECO:0000259" key="15">
    <source>
        <dbReference type="PROSITE" id="PS50109"/>
    </source>
</evidence>
<dbReference type="Proteomes" id="UP000563601">
    <property type="component" value="Unassembled WGS sequence"/>
</dbReference>
<comment type="subcellular location">
    <subcellularLocation>
        <location evidence="2">Membrane</location>
        <topology evidence="2">Multi-pass membrane protein</topology>
    </subcellularLocation>
</comment>
<dbReference type="SUPFAM" id="SSF55874">
    <property type="entry name" value="ATPase domain of HSP90 chaperone/DNA topoisomerase II/histidine kinase"/>
    <property type="match status" value="1"/>
</dbReference>
<dbReference type="Pfam" id="PF08521">
    <property type="entry name" value="2CSK_N"/>
    <property type="match status" value="1"/>
</dbReference>
<dbReference type="PANTHER" id="PTHR45436:SF14">
    <property type="entry name" value="SENSOR PROTEIN QSEC"/>
    <property type="match status" value="1"/>
</dbReference>
<dbReference type="Proteomes" id="UP000464675">
    <property type="component" value="Chromosome"/>
</dbReference>
<evidence type="ECO:0000256" key="1">
    <source>
        <dbReference type="ARBA" id="ARBA00000085"/>
    </source>
</evidence>
<dbReference type="PANTHER" id="PTHR45436">
    <property type="entry name" value="SENSOR HISTIDINE KINASE YKOH"/>
    <property type="match status" value="1"/>
</dbReference>
<dbReference type="InterPro" id="IPR036890">
    <property type="entry name" value="HATPase_C_sf"/>
</dbReference>
<evidence type="ECO:0000256" key="8">
    <source>
        <dbReference type="ARBA" id="ARBA00022777"/>
    </source>
</evidence>
<feature type="compositionally biased region" description="Polar residues" evidence="13">
    <location>
        <begin position="455"/>
        <end position="466"/>
    </location>
</feature>
<evidence type="ECO:0000256" key="6">
    <source>
        <dbReference type="ARBA" id="ARBA00022692"/>
    </source>
</evidence>
<dbReference type="Pfam" id="PF00512">
    <property type="entry name" value="HisKA"/>
    <property type="match status" value="1"/>
</dbReference>
<evidence type="ECO:0000313" key="17">
    <source>
        <dbReference type="EMBL" id="MBB5212643.1"/>
    </source>
</evidence>
<dbReference type="InterPro" id="IPR013727">
    <property type="entry name" value="2CSK_N"/>
</dbReference>
<accession>A0A6P1TF31</accession>
<dbReference type="AlphaFoldDB" id="A0A6P1TF31"/>
<dbReference type="SMART" id="SM00388">
    <property type="entry name" value="HisKA"/>
    <property type="match status" value="1"/>
</dbReference>
<keyword evidence="12 14" id="KW-0472">Membrane</keyword>
<evidence type="ECO:0000313" key="18">
    <source>
        <dbReference type="EMBL" id="QHQ40245.1"/>
    </source>
</evidence>
<dbReference type="InterPro" id="IPR005467">
    <property type="entry name" value="His_kinase_dom"/>
</dbReference>
<dbReference type="GO" id="GO:0005886">
    <property type="term" value="C:plasma membrane"/>
    <property type="evidence" value="ECO:0007669"/>
    <property type="project" value="TreeGrafter"/>
</dbReference>